<dbReference type="GO" id="GO:0017148">
    <property type="term" value="P:negative regulation of translation"/>
    <property type="evidence" value="ECO:0007669"/>
    <property type="project" value="UniProtKB-KW"/>
</dbReference>
<dbReference type="SMART" id="SM00220">
    <property type="entry name" value="S_TKc"/>
    <property type="match status" value="1"/>
</dbReference>
<evidence type="ECO:0000256" key="1">
    <source>
        <dbReference type="ARBA" id="ARBA00012513"/>
    </source>
</evidence>
<dbReference type="OrthoDB" id="248923at2759"/>
<evidence type="ECO:0000256" key="4">
    <source>
        <dbReference type="ARBA" id="ARBA00022741"/>
    </source>
</evidence>
<dbReference type="InterPro" id="IPR011009">
    <property type="entry name" value="Kinase-like_dom_sf"/>
</dbReference>
<keyword evidence="15" id="KW-1185">Reference proteome</keyword>
<dbReference type="Gene3D" id="3.30.200.20">
    <property type="entry name" value="Phosphorylase Kinase, domain 1"/>
    <property type="match status" value="1"/>
</dbReference>
<dbReference type="GO" id="GO:0005634">
    <property type="term" value="C:nucleus"/>
    <property type="evidence" value="ECO:0007669"/>
    <property type="project" value="TreeGrafter"/>
</dbReference>
<dbReference type="PANTHER" id="PTHR11042:SF160">
    <property type="entry name" value="EUKARYOTIC TRANSLATION INITIATION FACTOR 2-ALPHA KINASE 1"/>
    <property type="match status" value="1"/>
</dbReference>
<dbReference type="EC" id="2.7.11.1" evidence="1"/>
<keyword evidence="3" id="KW-0808">Transferase</keyword>
<name>A0A9Q0S3P2_9DIPT</name>
<dbReference type="EMBL" id="WJQU01000002">
    <property type="protein sequence ID" value="KAJ6644217.1"/>
    <property type="molecule type" value="Genomic_DNA"/>
</dbReference>
<keyword evidence="2 12" id="KW-0723">Serine/threonine-protein kinase</keyword>
<reference evidence="14" key="1">
    <citation type="submission" date="2022-07" db="EMBL/GenBank/DDBJ databases">
        <authorList>
            <person name="Trinca V."/>
            <person name="Uliana J.V.C."/>
            <person name="Torres T.T."/>
            <person name="Ward R.J."/>
            <person name="Monesi N."/>
        </authorList>
    </citation>
    <scope>NUCLEOTIDE SEQUENCE</scope>
    <source>
        <strain evidence="14">HSMRA1968</strain>
        <tissue evidence="14">Whole embryos</tissue>
    </source>
</reference>
<dbReference type="CDD" id="cd14014">
    <property type="entry name" value="STKc_PknB_like"/>
    <property type="match status" value="1"/>
</dbReference>
<comment type="catalytic activity">
    <reaction evidence="9">
        <text>L-threonyl-[protein] + ATP = O-phospho-L-threonyl-[protein] + ADP + H(+)</text>
        <dbReference type="Rhea" id="RHEA:46608"/>
        <dbReference type="Rhea" id="RHEA-COMP:11060"/>
        <dbReference type="Rhea" id="RHEA-COMP:11605"/>
        <dbReference type="ChEBI" id="CHEBI:15378"/>
        <dbReference type="ChEBI" id="CHEBI:30013"/>
        <dbReference type="ChEBI" id="CHEBI:30616"/>
        <dbReference type="ChEBI" id="CHEBI:61977"/>
        <dbReference type="ChEBI" id="CHEBI:456216"/>
        <dbReference type="EC" id="2.7.11.1"/>
    </reaction>
    <physiologicalReaction direction="left-to-right" evidence="9">
        <dbReference type="Rhea" id="RHEA:46609"/>
    </physiologicalReaction>
</comment>
<evidence type="ECO:0000256" key="7">
    <source>
        <dbReference type="ARBA" id="ARBA00023193"/>
    </source>
</evidence>
<evidence type="ECO:0000256" key="6">
    <source>
        <dbReference type="ARBA" id="ARBA00022840"/>
    </source>
</evidence>
<evidence type="ECO:0000256" key="9">
    <source>
        <dbReference type="ARBA" id="ARBA00048659"/>
    </source>
</evidence>
<feature type="non-terminal residue" evidence="14">
    <location>
        <position position="1"/>
    </location>
</feature>
<dbReference type="PROSITE" id="PS50011">
    <property type="entry name" value="PROTEIN_KINASE_DOM"/>
    <property type="match status" value="1"/>
</dbReference>
<keyword evidence="4 11" id="KW-0547">Nucleotide-binding</keyword>
<organism evidence="14 15">
    <name type="scientific">Pseudolycoriella hygida</name>
    <dbReference type="NCBI Taxonomy" id="35572"/>
    <lineage>
        <taxon>Eukaryota</taxon>
        <taxon>Metazoa</taxon>
        <taxon>Ecdysozoa</taxon>
        <taxon>Arthropoda</taxon>
        <taxon>Hexapoda</taxon>
        <taxon>Insecta</taxon>
        <taxon>Pterygota</taxon>
        <taxon>Neoptera</taxon>
        <taxon>Endopterygota</taxon>
        <taxon>Diptera</taxon>
        <taxon>Nematocera</taxon>
        <taxon>Sciaroidea</taxon>
        <taxon>Sciaridae</taxon>
        <taxon>Pseudolycoriella</taxon>
    </lineage>
</organism>
<protein>
    <recommendedName>
        <fullName evidence="1">non-specific serine/threonine protein kinase</fullName>
        <ecNumber evidence="1">2.7.11.1</ecNumber>
    </recommendedName>
</protein>
<gene>
    <name evidence="14" type="primary">HOG1</name>
    <name evidence="14" type="ORF">Bhyg_09184</name>
</gene>
<keyword evidence="5 14" id="KW-0418">Kinase</keyword>
<dbReference type="PROSITE" id="PS00108">
    <property type="entry name" value="PROTEIN_KINASE_ST"/>
    <property type="match status" value="1"/>
</dbReference>
<comment type="catalytic activity">
    <reaction evidence="10">
        <text>L-seryl-[protein] + ATP = O-phospho-L-seryl-[protein] + ADP + H(+)</text>
        <dbReference type="Rhea" id="RHEA:17989"/>
        <dbReference type="Rhea" id="RHEA-COMP:9863"/>
        <dbReference type="Rhea" id="RHEA-COMP:11604"/>
        <dbReference type="ChEBI" id="CHEBI:15378"/>
        <dbReference type="ChEBI" id="CHEBI:29999"/>
        <dbReference type="ChEBI" id="CHEBI:30616"/>
        <dbReference type="ChEBI" id="CHEBI:83421"/>
        <dbReference type="ChEBI" id="CHEBI:456216"/>
        <dbReference type="EC" id="2.7.11.1"/>
    </reaction>
    <physiologicalReaction direction="left-to-right" evidence="10">
        <dbReference type="Rhea" id="RHEA:17990"/>
    </physiologicalReaction>
</comment>
<dbReference type="Pfam" id="PF00069">
    <property type="entry name" value="Pkinase"/>
    <property type="match status" value="1"/>
</dbReference>
<evidence type="ECO:0000313" key="15">
    <source>
        <dbReference type="Proteomes" id="UP001151699"/>
    </source>
</evidence>
<dbReference type="PANTHER" id="PTHR11042">
    <property type="entry name" value="EUKARYOTIC TRANSLATION INITIATION FACTOR 2-ALPHA KINASE EIF2-ALPHA KINASE -RELATED"/>
    <property type="match status" value="1"/>
</dbReference>
<feature type="non-terminal residue" evidence="14">
    <location>
        <position position="411"/>
    </location>
</feature>
<evidence type="ECO:0000256" key="12">
    <source>
        <dbReference type="RuleBase" id="RU000304"/>
    </source>
</evidence>
<feature type="binding site" evidence="11">
    <location>
        <position position="47"/>
    </location>
    <ligand>
        <name>ATP</name>
        <dbReference type="ChEBI" id="CHEBI:30616"/>
    </ligand>
</feature>
<dbReference type="Gene3D" id="1.10.510.10">
    <property type="entry name" value="Transferase(Phosphotransferase) domain 1"/>
    <property type="match status" value="1"/>
</dbReference>
<dbReference type="GO" id="GO:0005524">
    <property type="term" value="F:ATP binding"/>
    <property type="evidence" value="ECO:0007669"/>
    <property type="project" value="UniProtKB-UniRule"/>
</dbReference>
<comment type="similarity">
    <text evidence="8">Belongs to the protein kinase superfamily. Ser/Thr protein kinase family. GCN2 subfamily.</text>
</comment>
<evidence type="ECO:0000259" key="13">
    <source>
        <dbReference type="PROSITE" id="PS50011"/>
    </source>
</evidence>
<evidence type="ECO:0000256" key="11">
    <source>
        <dbReference type="PROSITE-ProRule" id="PRU10141"/>
    </source>
</evidence>
<dbReference type="Proteomes" id="UP001151699">
    <property type="component" value="Chromosome B"/>
</dbReference>
<dbReference type="InterPro" id="IPR050339">
    <property type="entry name" value="CC_SR_Kinase"/>
</dbReference>
<dbReference type="AlphaFoldDB" id="A0A9Q0S3P2"/>
<dbReference type="SUPFAM" id="SSF56112">
    <property type="entry name" value="Protein kinase-like (PK-like)"/>
    <property type="match status" value="1"/>
</dbReference>
<evidence type="ECO:0000256" key="10">
    <source>
        <dbReference type="ARBA" id="ARBA00048977"/>
    </source>
</evidence>
<dbReference type="PROSITE" id="PS00107">
    <property type="entry name" value="PROTEIN_KINASE_ATP"/>
    <property type="match status" value="1"/>
</dbReference>
<comment type="caution">
    <text evidence="14">The sequence shown here is derived from an EMBL/GenBank/DDBJ whole genome shotgun (WGS) entry which is preliminary data.</text>
</comment>
<evidence type="ECO:0000256" key="3">
    <source>
        <dbReference type="ARBA" id="ARBA00022679"/>
    </source>
</evidence>
<proteinExistence type="inferred from homology"/>
<dbReference type="InterPro" id="IPR017441">
    <property type="entry name" value="Protein_kinase_ATP_BS"/>
</dbReference>
<dbReference type="GO" id="GO:0004694">
    <property type="term" value="F:eukaryotic translation initiation factor 2alpha kinase activity"/>
    <property type="evidence" value="ECO:0007669"/>
    <property type="project" value="TreeGrafter"/>
</dbReference>
<dbReference type="GO" id="GO:0005737">
    <property type="term" value="C:cytoplasm"/>
    <property type="evidence" value="ECO:0007669"/>
    <property type="project" value="TreeGrafter"/>
</dbReference>
<evidence type="ECO:0000256" key="5">
    <source>
        <dbReference type="ARBA" id="ARBA00022777"/>
    </source>
</evidence>
<evidence type="ECO:0000256" key="2">
    <source>
        <dbReference type="ARBA" id="ARBA00022527"/>
    </source>
</evidence>
<evidence type="ECO:0000256" key="8">
    <source>
        <dbReference type="ARBA" id="ARBA00037982"/>
    </source>
</evidence>
<feature type="domain" description="Protein kinase" evidence="13">
    <location>
        <begin position="17"/>
        <end position="300"/>
    </location>
</feature>
<dbReference type="InterPro" id="IPR000719">
    <property type="entry name" value="Prot_kinase_dom"/>
</dbReference>
<keyword evidence="6 11" id="KW-0067">ATP-binding</keyword>
<sequence>EHRTGQFVFISKFESEYTILDVLGKGGFGIVYKCTSKDNPKGEVAVKLMEILSKYPEQEARILKQLKHENILEIISDWTEHPPKKYQYLNNSLDELTNDVYFIETEYCDLKSLNFWFRQRVLISHLNAKIILYQISKGLKYLHELETQIVHRDLKPENILLASDKQKSCVVVKIGDFGISRVVTKATMTNIGTEFYKCPEVAMGKGKYHHKVDIYALGVIFCEMLVLGDCSDDEFENRENAIVLDKIKENGFSLSESCKEYLKDNIPEQDLITEMVQLPGIERPEASAVIEKLLTMTPNIPNEKMDIPIIREAENMHEFRLYGKEASEKFIDIPNPKKGAILHTLDLNFVSVNAVHLASCLKECVNLNSIEMSVFNEDDGLFPKISLPKLRKFFYRQLNGPKDFHSYLTED</sequence>
<dbReference type="InterPro" id="IPR008271">
    <property type="entry name" value="Ser/Thr_kinase_AS"/>
</dbReference>
<evidence type="ECO:0000313" key="14">
    <source>
        <dbReference type="EMBL" id="KAJ6644217.1"/>
    </source>
</evidence>
<accession>A0A9Q0S3P2</accession>
<keyword evidence="7" id="KW-0652">Protein synthesis inhibitor</keyword>